<reference evidence="2" key="1">
    <citation type="journal article" date="2023" name="G3 (Bethesda)">
        <title>A reference genome for the long-term kleptoplast-retaining sea slug Elysia crispata morphotype clarki.</title>
        <authorList>
            <person name="Eastman K.E."/>
            <person name="Pendleton A.L."/>
            <person name="Shaikh M.A."/>
            <person name="Suttiyut T."/>
            <person name="Ogas R."/>
            <person name="Tomko P."/>
            <person name="Gavelis G."/>
            <person name="Widhalm J.R."/>
            <person name="Wisecaver J.H."/>
        </authorList>
    </citation>
    <scope>NUCLEOTIDE SEQUENCE</scope>
    <source>
        <strain evidence="2">ECLA1</strain>
    </source>
</reference>
<evidence type="ECO:0000256" key="1">
    <source>
        <dbReference type="SAM" id="MobiDB-lite"/>
    </source>
</evidence>
<dbReference type="AlphaFoldDB" id="A0AAE0ZPP5"/>
<evidence type="ECO:0000313" key="3">
    <source>
        <dbReference type="Proteomes" id="UP001283361"/>
    </source>
</evidence>
<keyword evidence="3" id="KW-1185">Reference proteome</keyword>
<feature type="compositionally biased region" description="Polar residues" evidence="1">
    <location>
        <begin position="121"/>
        <end position="137"/>
    </location>
</feature>
<feature type="compositionally biased region" description="Polar residues" evidence="1">
    <location>
        <begin position="31"/>
        <end position="43"/>
    </location>
</feature>
<sequence>MIDGGVDEGKKNGGTRGKTPDLTKEQKWRSQKSGLATENSDSGHGTLLGQVSNGGSDKSKSKLDLKVSGDSQTLPLYHIQGKEDPHRSRSGEPSVWSVSNGETLNGSSGEDSGCRIVHGHNATSNGAGWLDESSNATDSDESSDPSFCAMERQVEEVTSDGAGWLDDTSGLDNNCFDHSGSGGRKSELESDFDENQTNGPFIGGFTQLSSFESRNDSQCEINAQSSGQSSGIENDCFDFVRDPSLFHSRAHMDNNLIVMISEQGSVHEIDQDSDTWNSRL</sequence>
<proteinExistence type="predicted"/>
<dbReference type="Proteomes" id="UP001283361">
    <property type="component" value="Unassembled WGS sequence"/>
</dbReference>
<gene>
    <name evidence="2" type="ORF">RRG08_061314</name>
</gene>
<feature type="compositionally biased region" description="Basic and acidic residues" evidence="1">
    <location>
        <begin position="57"/>
        <end position="67"/>
    </location>
</feature>
<feature type="compositionally biased region" description="Basic and acidic residues" evidence="1">
    <location>
        <begin position="18"/>
        <end position="28"/>
    </location>
</feature>
<feature type="region of interest" description="Disordered" evidence="1">
    <location>
        <begin position="1"/>
        <end position="145"/>
    </location>
</feature>
<feature type="compositionally biased region" description="Basic and acidic residues" evidence="1">
    <location>
        <begin position="80"/>
        <end position="90"/>
    </location>
</feature>
<protein>
    <submittedName>
        <fullName evidence="2">Uncharacterized protein</fullName>
    </submittedName>
</protein>
<organism evidence="2 3">
    <name type="scientific">Elysia crispata</name>
    <name type="common">lettuce slug</name>
    <dbReference type="NCBI Taxonomy" id="231223"/>
    <lineage>
        <taxon>Eukaryota</taxon>
        <taxon>Metazoa</taxon>
        <taxon>Spiralia</taxon>
        <taxon>Lophotrochozoa</taxon>
        <taxon>Mollusca</taxon>
        <taxon>Gastropoda</taxon>
        <taxon>Heterobranchia</taxon>
        <taxon>Euthyneura</taxon>
        <taxon>Panpulmonata</taxon>
        <taxon>Sacoglossa</taxon>
        <taxon>Placobranchoidea</taxon>
        <taxon>Plakobranchidae</taxon>
        <taxon>Elysia</taxon>
    </lineage>
</organism>
<accession>A0AAE0ZPP5</accession>
<feature type="compositionally biased region" description="Polar residues" evidence="1">
    <location>
        <begin position="96"/>
        <end position="110"/>
    </location>
</feature>
<name>A0AAE0ZPP5_9GAST</name>
<evidence type="ECO:0000313" key="2">
    <source>
        <dbReference type="EMBL" id="KAK3773013.1"/>
    </source>
</evidence>
<comment type="caution">
    <text evidence="2">The sequence shown here is derived from an EMBL/GenBank/DDBJ whole genome shotgun (WGS) entry which is preliminary data.</text>
</comment>
<dbReference type="EMBL" id="JAWDGP010003567">
    <property type="protein sequence ID" value="KAK3773013.1"/>
    <property type="molecule type" value="Genomic_DNA"/>
</dbReference>